<dbReference type="InterPro" id="IPR023799">
    <property type="entry name" value="RbfA_dom_sf"/>
</dbReference>
<dbReference type="InterPro" id="IPR000238">
    <property type="entry name" value="RbfA"/>
</dbReference>
<protein>
    <recommendedName>
        <fullName evidence="2">Ribosome-binding factor A</fullName>
    </recommendedName>
</protein>
<keyword evidence="2" id="KW-0963">Cytoplasm</keyword>
<dbReference type="InterPro" id="IPR015946">
    <property type="entry name" value="KH_dom-like_a/b"/>
</dbReference>
<dbReference type="Proteomes" id="UP000076962">
    <property type="component" value="Unassembled WGS sequence"/>
</dbReference>
<organism evidence="3 4">
    <name type="scientific">Candidatus Thiomargarita nelsonii</name>
    <dbReference type="NCBI Taxonomy" id="1003181"/>
    <lineage>
        <taxon>Bacteria</taxon>
        <taxon>Pseudomonadati</taxon>
        <taxon>Pseudomonadota</taxon>
        <taxon>Gammaproteobacteria</taxon>
        <taxon>Thiotrichales</taxon>
        <taxon>Thiotrichaceae</taxon>
        <taxon>Thiomargarita</taxon>
    </lineage>
</organism>
<dbReference type="PROSITE" id="PS01319">
    <property type="entry name" value="RBFA"/>
    <property type="match status" value="1"/>
</dbReference>
<sequence>MKEFKRTQRVSEQVRRELADIIRREISHPDLGMLTVTGVDISPDLKSARVYVTVLGGTLNVEQTVQHLNNAAGQLRHHLSQRLSMRTTPCLQFVYDASIEYGSRLSALIDSVRTDR</sequence>
<dbReference type="AlphaFoldDB" id="A0A0A6RJQ3"/>
<dbReference type="PANTHER" id="PTHR33515:SF1">
    <property type="entry name" value="RIBOSOME-BINDING FACTOR A, CHLOROPLASTIC-RELATED"/>
    <property type="match status" value="1"/>
</dbReference>
<reference evidence="3 4" key="1">
    <citation type="submission" date="2016-05" db="EMBL/GenBank/DDBJ databases">
        <title>Single-cell genome of chain-forming Candidatus Thiomargarita nelsonii and comparison to other large sulfur-oxidizing bacteria.</title>
        <authorList>
            <person name="Winkel M."/>
            <person name="Salman V."/>
            <person name="Woyke T."/>
            <person name="Schulz-Vogt H."/>
            <person name="Richter M."/>
            <person name="Flood B."/>
            <person name="Bailey J."/>
            <person name="Amann R."/>
            <person name="Mussmann M."/>
        </authorList>
    </citation>
    <scope>NUCLEOTIDE SEQUENCE [LARGE SCALE GENOMIC DNA]</scope>
    <source>
        <strain evidence="3 4">THI036</strain>
    </source>
</reference>
<proteinExistence type="inferred from homology"/>
<keyword evidence="1 2" id="KW-0690">Ribosome biogenesis</keyword>
<dbReference type="NCBIfam" id="TIGR00082">
    <property type="entry name" value="rbfA"/>
    <property type="match status" value="1"/>
</dbReference>
<comment type="function">
    <text evidence="2">One of several proteins that assist in the late maturation steps of the functional core of the 30S ribosomal subunit. Associates with free 30S ribosomal subunits (but not with 30S subunits that are part of 70S ribosomes or polysomes). Required for efficient processing of 16S rRNA. May interact with the 5'-terminal helix region of 16S rRNA.</text>
</comment>
<dbReference type="InterPro" id="IPR020053">
    <property type="entry name" value="Ribosome-bd_factorA_CS"/>
</dbReference>
<evidence type="ECO:0000256" key="2">
    <source>
        <dbReference type="HAMAP-Rule" id="MF_00003"/>
    </source>
</evidence>
<dbReference type="GO" id="GO:0043024">
    <property type="term" value="F:ribosomal small subunit binding"/>
    <property type="evidence" value="ECO:0007669"/>
    <property type="project" value="TreeGrafter"/>
</dbReference>
<accession>A0A0A6RJQ3</accession>
<dbReference type="EMBL" id="LUTY01000729">
    <property type="protein sequence ID" value="OAD22811.1"/>
    <property type="molecule type" value="Genomic_DNA"/>
</dbReference>
<comment type="subunit">
    <text evidence="2">Monomer. Binds 30S ribosomal subunits, but not 50S ribosomal subunits or 70S ribosomes.</text>
</comment>
<comment type="caution">
    <text evidence="3">The sequence shown here is derived from an EMBL/GenBank/DDBJ whole genome shotgun (WGS) entry which is preliminary data.</text>
</comment>
<dbReference type="GO" id="GO:0030490">
    <property type="term" value="P:maturation of SSU-rRNA"/>
    <property type="evidence" value="ECO:0007669"/>
    <property type="project" value="UniProtKB-UniRule"/>
</dbReference>
<dbReference type="GO" id="GO:0005829">
    <property type="term" value="C:cytosol"/>
    <property type="evidence" value="ECO:0007669"/>
    <property type="project" value="TreeGrafter"/>
</dbReference>
<dbReference type="PANTHER" id="PTHR33515">
    <property type="entry name" value="RIBOSOME-BINDING FACTOR A, CHLOROPLASTIC-RELATED"/>
    <property type="match status" value="1"/>
</dbReference>
<evidence type="ECO:0000256" key="1">
    <source>
        <dbReference type="ARBA" id="ARBA00022517"/>
    </source>
</evidence>
<gene>
    <name evidence="2" type="primary">rbfA</name>
    <name evidence="3" type="ORF">THIOM_001376</name>
</gene>
<evidence type="ECO:0000313" key="4">
    <source>
        <dbReference type="Proteomes" id="UP000076962"/>
    </source>
</evidence>
<dbReference type="Pfam" id="PF02033">
    <property type="entry name" value="RBFA"/>
    <property type="match status" value="1"/>
</dbReference>
<evidence type="ECO:0000313" key="3">
    <source>
        <dbReference type="EMBL" id="OAD22811.1"/>
    </source>
</evidence>
<comment type="subcellular location">
    <subcellularLocation>
        <location evidence="2">Cytoplasm</location>
    </subcellularLocation>
</comment>
<keyword evidence="4" id="KW-1185">Reference proteome</keyword>
<name>A0A0A6RJQ3_9GAMM</name>
<comment type="similarity">
    <text evidence="2">Belongs to the RbfA family.</text>
</comment>
<dbReference type="Gene3D" id="3.30.300.20">
    <property type="match status" value="1"/>
</dbReference>
<dbReference type="HAMAP" id="MF_00003">
    <property type="entry name" value="RbfA"/>
    <property type="match status" value="1"/>
</dbReference>
<dbReference type="SUPFAM" id="SSF89919">
    <property type="entry name" value="Ribosome-binding factor A, RbfA"/>
    <property type="match status" value="1"/>
</dbReference>